<evidence type="ECO:0000313" key="1">
    <source>
        <dbReference type="EMBL" id="QUV94490.1"/>
    </source>
</evidence>
<gene>
    <name evidence="1" type="ORF">J8C05_03320</name>
</gene>
<proteinExistence type="predicted"/>
<reference evidence="1 2" key="1">
    <citation type="submission" date="2021-03" db="EMBL/GenBank/DDBJ databases">
        <title>Genomic and phenotypic characterization of Chloracidobacterium isolates provides evidence for multiple species.</title>
        <authorList>
            <person name="Saini M.K."/>
            <person name="Costas A.M.G."/>
            <person name="Tank M."/>
            <person name="Bryant D.A."/>
        </authorList>
    </citation>
    <scope>NUCLEOTIDE SEQUENCE [LARGE SCALE GENOMIC DNA]</scope>
    <source>
        <strain evidence="1 2">N</strain>
    </source>
</reference>
<dbReference type="EMBL" id="CP072642">
    <property type="protein sequence ID" value="QUV94490.1"/>
    <property type="molecule type" value="Genomic_DNA"/>
</dbReference>
<name>A0ABX8B1J0_9BACT</name>
<organism evidence="1 2">
    <name type="scientific">Chloracidobacterium sp. N</name>
    <dbReference type="NCBI Taxonomy" id="2821540"/>
    <lineage>
        <taxon>Bacteria</taxon>
        <taxon>Pseudomonadati</taxon>
        <taxon>Acidobacteriota</taxon>
        <taxon>Terriglobia</taxon>
        <taxon>Terriglobales</taxon>
        <taxon>Acidobacteriaceae</taxon>
        <taxon>Chloracidobacterium</taxon>
        <taxon>Chloracidobacterium aggregatum</taxon>
    </lineage>
</organism>
<accession>A0ABX8B1J0</accession>
<dbReference type="RefSeq" id="WP_148263921.1">
    <property type="nucleotide sequence ID" value="NZ_CP072642.1"/>
</dbReference>
<dbReference type="Proteomes" id="UP000677668">
    <property type="component" value="Chromosome 1"/>
</dbReference>
<protein>
    <submittedName>
        <fullName evidence="1">Uncharacterized protein</fullName>
    </submittedName>
</protein>
<evidence type="ECO:0000313" key="2">
    <source>
        <dbReference type="Proteomes" id="UP000677668"/>
    </source>
</evidence>
<sequence length="114" mass="12873">MQVRYYRYISDQLGEGRILVKNVEAFLAVNPQAQISTNVTAPLFRVSLNQRQVGLKPRGVELVEFDPSSGSIISRLFVPVTTPSDFENIQVSQSYLINGKGYGVHRKRYEVIGR</sequence>
<keyword evidence="2" id="KW-1185">Reference proteome</keyword>